<dbReference type="InterPro" id="IPR010836">
    <property type="entry name" value="SapC"/>
</dbReference>
<evidence type="ECO:0000313" key="2">
    <source>
        <dbReference type="Proteomes" id="UP000831607"/>
    </source>
</evidence>
<organism evidence="1 2">
    <name type="scientific">Orrella daihaiensis</name>
    <dbReference type="NCBI Taxonomy" id="2782176"/>
    <lineage>
        <taxon>Bacteria</taxon>
        <taxon>Pseudomonadati</taxon>
        <taxon>Pseudomonadota</taxon>
        <taxon>Betaproteobacteria</taxon>
        <taxon>Burkholderiales</taxon>
        <taxon>Alcaligenaceae</taxon>
        <taxon>Orrella</taxon>
    </lineage>
</organism>
<evidence type="ECO:0000313" key="1">
    <source>
        <dbReference type="EMBL" id="UOD50400.1"/>
    </source>
</evidence>
<keyword evidence="2" id="KW-1185">Reference proteome</keyword>
<gene>
    <name evidence="1" type="ORF">DHf2319_00175</name>
</gene>
<dbReference type="EMBL" id="CP063982">
    <property type="protein sequence ID" value="UOD50400.1"/>
    <property type="molecule type" value="Genomic_DNA"/>
</dbReference>
<dbReference type="Proteomes" id="UP000831607">
    <property type="component" value="Chromosome"/>
</dbReference>
<dbReference type="RefSeq" id="WP_243478802.1">
    <property type="nucleotide sequence ID" value="NZ_CP063982.1"/>
</dbReference>
<dbReference type="Pfam" id="PF07277">
    <property type="entry name" value="SapC"/>
    <property type="match status" value="1"/>
</dbReference>
<reference evidence="1 2" key="1">
    <citation type="submission" date="2020-11" db="EMBL/GenBank/DDBJ databases">
        <title>Algicoccus daihaiensis sp.nov., isolated from Daihai Lake in Inner Mongolia.</title>
        <authorList>
            <person name="Kai J."/>
        </authorList>
    </citation>
    <scope>NUCLEOTIDE SEQUENCE [LARGE SCALE GENOMIC DNA]</scope>
    <source>
        <strain evidence="2">f23</strain>
    </source>
</reference>
<proteinExistence type="predicted"/>
<protein>
    <submittedName>
        <fullName evidence="1">SapC family protein</fullName>
    </submittedName>
</protein>
<accession>A0ABY4AJD6</accession>
<sequence>MAIVPISQSEFGNKRFKRYESYAFAAKDALAPLVLKELVRATMVMPVGFAMVQDAFVPVAVLGLGNGKNLFVAPDGRWVGRYVPAAYRGYPYVLANGPEDKQILCFDDSSGLLSETEGEPFFGEDGKPTQAINDILNFLTQLAVNRQATQRVCALLQEHGLIEPWPIKLKGKEGEPERNLEGLFRINEVAFNQLDEKSLHVLHQGGALPVIYCQLLSMQHLPVLGELAKAYEAAEQQAALPKNEAGEIDLSFLADDTTISFENL</sequence>
<name>A0ABY4AJD6_9BURK</name>